<dbReference type="HAMAP" id="MF_02076">
    <property type="entry name" value="Glu_tRNA_synth_type2"/>
    <property type="match status" value="1"/>
</dbReference>
<dbReference type="GO" id="GO:0006424">
    <property type="term" value="P:glutamyl-tRNA aminoacylation"/>
    <property type="evidence" value="ECO:0007669"/>
    <property type="project" value="InterPro"/>
</dbReference>
<dbReference type="SUPFAM" id="SSF50715">
    <property type="entry name" value="Ribosomal protein L25-like"/>
    <property type="match status" value="1"/>
</dbReference>
<proteinExistence type="inferred from homology"/>
<reference evidence="15" key="1">
    <citation type="submission" date="2019-08" db="EMBL/GenBank/DDBJ databases">
        <authorList>
            <person name="Kucharzyk K."/>
            <person name="Murdoch R.W."/>
            <person name="Higgins S."/>
            <person name="Loffler F."/>
        </authorList>
    </citation>
    <scope>NUCLEOTIDE SEQUENCE</scope>
</reference>
<dbReference type="InterPro" id="IPR020056">
    <property type="entry name" value="Rbsml_bL25/Gln-tRNA_synth_N"/>
</dbReference>
<dbReference type="NCBIfam" id="TIGR00463">
    <property type="entry name" value="gltX_arch"/>
    <property type="match status" value="1"/>
</dbReference>
<comment type="subcellular location">
    <subcellularLocation>
        <location evidence="1">Cytoplasm</location>
    </subcellularLocation>
</comment>
<dbReference type="GO" id="GO:0004818">
    <property type="term" value="F:glutamate-tRNA ligase activity"/>
    <property type="evidence" value="ECO:0007669"/>
    <property type="project" value="UniProtKB-EC"/>
</dbReference>
<dbReference type="SUPFAM" id="SSF52374">
    <property type="entry name" value="Nucleotidylyl transferase"/>
    <property type="match status" value="1"/>
</dbReference>
<organism evidence="15">
    <name type="scientific">bioreactor metagenome</name>
    <dbReference type="NCBI Taxonomy" id="1076179"/>
    <lineage>
        <taxon>unclassified sequences</taxon>
        <taxon>metagenomes</taxon>
        <taxon>ecological metagenomes</taxon>
    </lineage>
</organism>
<evidence type="ECO:0000256" key="10">
    <source>
        <dbReference type="ARBA" id="ARBA00030865"/>
    </source>
</evidence>
<feature type="domain" description="tRNA synthetases class I (E and Q) anti-codon binding" evidence="14">
    <location>
        <begin position="498"/>
        <end position="546"/>
    </location>
</feature>
<evidence type="ECO:0000256" key="1">
    <source>
        <dbReference type="ARBA" id="ARBA00004496"/>
    </source>
</evidence>
<keyword evidence="4" id="KW-0963">Cytoplasm</keyword>
<evidence type="ECO:0000256" key="6">
    <source>
        <dbReference type="ARBA" id="ARBA00022741"/>
    </source>
</evidence>
<dbReference type="InterPro" id="IPR049437">
    <property type="entry name" value="tRNA-synt_1c_C2"/>
</dbReference>
<name>A0A644UKQ5_9ZZZZ</name>
<evidence type="ECO:0000256" key="3">
    <source>
        <dbReference type="ARBA" id="ARBA00012835"/>
    </source>
</evidence>
<dbReference type="PANTHER" id="PTHR43097:SF5">
    <property type="entry name" value="GLUTAMATE--TRNA LIGASE"/>
    <property type="match status" value="1"/>
</dbReference>
<gene>
    <name evidence="15" type="primary">glnS_7</name>
    <name evidence="15" type="ORF">SDC9_25392</name>
</gene>
<comment type="similarity">
    <text evidence="2">Belongs to the class-I aminoacyl-tRNA synthetase family. Glutamate--tRNA ligase type 2 subfamily.</text>
</comment>
<dbReference type="Gene3D" id="3.40.50.620">
    <property type="entry name" value="HUPs"/>
    <property type="match status" value="1"/>
</dbReference>
<sequence length="560" mass="62895">MADADIRNDIYVLALENAVKHKTVPRAGAILGSVMGAHPELREKAKEINALIPEILAEVAALSVEEREQKLISLNPGAIEKMHEKKERSHELPDLPNAESGVIMRFAPNPSGPLHLGHARASVLNDYYVKKYGGKFYYRVEDTDPKRVDPSAYEMVPEDLAWLGIGITDVVYQSDRFDIYYQYARELLELGGAYMCTCDNNEFREKKLKKTPCPCREISVEENLKRFDDMIAGKYAEGEITLRVKTDISHPDPAVRDFAAMRVLTSTPHPRKPEVFVYPLMNFSVVIDDHLLGMTHVIRGKDHIANTRRQEYIYNYFGWKMPHFYHYGRMSIAGLELSTSGMRKGINEGLYTGWDDIHLGTLRALARRGIQPDAVRAATIDIGMGDTDISFSWENLFAQNKAVIDAGADRYFFVPDAVEVEITGAPKTEAHAPVYPNQPERGERVLPFTGRVFLPKSEMEKGGMLRLKDLFNINITGPNSAEYAGDSLAEARSAKAAIVQWLPIEMAAPCSLLMPEGIFEGFCEPAVREYAGRIVQFERVGFSKIDAVNDGKVIAYFTHR</sequence>
<feature type="domain" description="Glutamyl/glutaminyl-tRNA synthetase class Ib catalytic" evidence="12">
    <location>
        <begin position="102"/>
        <end position="404"/>
    </location>
</feature>
<comment type="catalytic activity">
    <reaction evidence="11">
        <text>tRNA(Glu) + L-glutamate + ATP = L-glutamyl-tRNA(Glu) + AMP + diphosphate</text>
        <dbReference type="Rhea" id="RHEA:23540"/>
        <dbReference type="Rhea" id="RHEA-COMP:9663"/>
        <dbReference type="Rhea" id="RHEA-COMP:9680"/>
        <dbReference type="ChEBI" id="CHEBI:29985"/>
        <dbReference type="ChEBI" id="CHEBI:30616"/>
        <dbReference type="ChEBI" id="CHEBI:33019"/>
        <dbReference type="ChEBI" id="CHEBI:78442"/>
        <dbReference type="ChEBI" id="CHEBI:78520"/>
        <dbReference type="ChEBI" id="CHEBI:456215"/>
        <dbReference type="EC" id="6.1.1.17"/>
    </reaction>
</comment>
<dbReference type="InterPro" id="IPR020059">
    <property type="entry name" value="Glu/Gln-tRNA-synth_Ib_codon-bd"/>
</dbReference>
<evidence type="ECO:0000259" key="12">
    <source>
        <dbReference type="Pfam" id="PF00749"/>
    </source>
</evidence>
<dbReference type="InterPro" id="IPR050132">
    <property type="entry name" value="Gln/Glu-tRNA_Ligase"/>
</dbReference>
<dbReference type="Pfam" id="PF20974">
    <property type="entry name" value="tRNA-synt_1c_C2"/>
    <property type="match status" value="1"/>
</dbReference>
<dbReference type="GO" id="GO:0032991">
    <property type="term" value="C:protein-containing complex"/>
    <property type="evidence" value="ECO:0007669"/>
    <property type="project" value="UniProtKB-ARBA"/>
</dbReference>
<evidence type="ECO:0000313" key="15">
    <source>
        <dbReference type="EMBL" id="MPL79510.1"/>
    </source>
</evidence>
<evidence type="ECO:0000259" key="13">
    <source>
        <dbReference type="Pfam" id="PF03950"/>
    </source>
</evidence>
<dbReference type="Gene3D" id="2.40.240.10">
    <property type="entry name" value="Ribosomal Protein L25, Chain P"/>
    <property type="match status" value="1"/>
</dbReference>
<evidence type="ECO:0000256" key="2">
    <source>
        <dbReference type="ARBA" id="ARBA00008927"/>
    </source>
</evidence>
<dbReference type="PROSITE" id="PS00178">
    <property type="entry name" value="AA_TRNA_LIGASE_I"/>
    <property type="match status" value="1"/>
</dbReference>
<dbReference type="InterPro" id="IPR014729">
    <property type="entry name" value="Rossmann-like_a/b/a_fold"/>
</dbReference>
<dbReference type="Gene3D" id="2.40.240.100">
    <property type="match status" value="1"/>
</dbReference>
<dbReference type="InterPro" id="IPR000924">
    <property type="entry name" value="Glu/Gln-tRNA-synth"/>
</dbReference>
<evidence type="ECO:0000256" key="7">
    <source>
        <dbReference type="ARBA" id="ARBA00022840"/>
    </source>
</evidence>
<dbReference type="PANTHER" id="PTHR43097">
    <property type="entry name" value="GLUTAMINE-TRNA LIGASE"/>
    <property type="match status" value="1"/>
</dbReference>
<evidence type="ECO:0000259" key="14">
    <source>
        <dbReference type="Pfam" id="PF20974"/>
    </source>
</evidence>
<dbReference type="PRINTS" id="PR00987">
    <property type="entry name" value="TRNASYNTHGLU"/>
</dbReference>
<dbReference type="EC" id="6.1.1.17" evidence="3"/>
<dbReference type="InterPro" id="IPR011035">
    <property type="entry name" value="Ribosomal_bL25/Gln-tRNA_synth"/>
</dbReference>
<dbReference type="Pfam" id="PF00749">
    <property type="entry name" value="tRNA-synt_1c"/>
    <property type="match status" value="1"/>
</dbReference>
<dbReference type="EMBL" id="VSSQ01000127">
    <property type="protein sequence ID" value="MPL79510.1"/>
    <property type="molecule type" value="Genomic_DNA"/>
</dbReference>
<protein>
    <recommendedName>
        <fullName evidence="3">glutamate--tRNA ligase</fullName>
        <ecNumber evidence="3">6.1.1.17</ecNumber>
    </recommendedName>
    <alternativeName>
        <fullName evidence="10">Glutamyl-tRNA synthetase</fullName>
    </alternativeName>
</protein>
<dbReference type="InterPro" id="IPR020058">
    <property type="entry name" value="Glu/Gln-tRNA-synth_Ib_cat-dom"/>
</dbReference>
<keyword evidence="9" id="KW-0030">Aminoacyl-tRNA synthetase</keyword>
<evidence type="ECO:0000256" key="4">
    <source>
        <dbReference type="ARBA" id="ARBA00022490"/>
    </source>
</evidence>
<feature type="domain" description="Glutamyl/glutaminyl-tRNA synthetase class Ib anti-codon binding" evidence="13">
    <location>
        <begin position="408"/>
        <end position="479"/>
    </location>
</feature>
<evidence type="ECO:0000256" key="8">
    <source>
        <dbReference type="ARBA" id="ARBA00022917"/>
    </source>
</evidence>
<keyword evidence="7" id="KW-0067">ATP-binding</keyword>
<dbReference type="AlphaFoldDB" id="A0A644UKQ5"/>
<dbReference type="GO" id="GO:0005524">
    <property type="term" value="F:ATP binding"/>
    <property type="evidence" value="ECO:0007669"/>
    <property type="project" value="UniProtKB-KW"/>
</dbReference>
<dbReference type="Pfam" id="PF03950">
    <property type="entry name" value="tRNA-synt_1c_C"/>
    <property type="match status" value="1"/>
</dbReference>
<keyword evidence="5 15" id="KW-0436">Ligase</keyword>
<evidence type="ECO:0000256" key="5">
    <source>
        <dbReference type="ARBA" id="ARBA00022598"/>
    </source>
</evidence>
<keyword evidence="6" id="KW-0547">Nucleotide-binding</keyword>
<dbReference type="InterPro" id="IPR001412">
    <property type="entry name" value="aa-tRNA-synth_I_CS"/>
</dbReference>
<dbReference type="NCBIfam" id="NF003169">
    <property type="entry name" value="PRK04156.1"/>
    <property type="match status" value="1"/>
</dbReference>
<evidence type="ECO:0000256" key="11">
    <source>
        <dbReference type="ARBA" id="ARBA00048351"/>
    </source>
</evidence>
<dbReference type="GO" id="GO:0005829">
    <property type="term" value="C:cytosol"/>
    <property type="evidence" value="ECO:0007669"/>
    <property type="project" value="TreeGrafter"/>
</dbReference>
<accession>A0A644UKQ5</accession>
<keyword evidence="8" id="KW-0648">Protein biosynthesis</keyword>
<evidence type="ECO:0000256" key="9">
    <source>
        <dbReference type="ARBA" id="ARBA00023146"/>
    </source>
</evidence>
<comment type="caution">
    <text evidence="15">The sequence shown here is derived from an EMBL/GenBank/DDBJ whole genome shotgun (WGS) entry which is preliminary data.</text>
</comment>
<dbReference type="GO" id="GO:0043604">
    <property type="term" value="P:amide biosynthetic process"/>
    <property type="evidence" value="ECO:0007669"/>
    <property type="project" value="TreeGrafter"/>
</dbReference>
<dbReference type="InterPro" id="IPR004526">
    <property type="entry name" value="Glu-tRNA-synth_arc/euk"/>
</dbReference>